<reference evidence="3 4" key="1">
    <citation type="submission" date="2019-04" db="EMBL/GenBank/DDBJ databases">
        <title>Azoarcus rhizosphaerae sp. nov. isolated from rhizosphere of Ficus religiosa.</title>
        <authorList>
            <person name="Lin S.-Y."/>
            <person name="Hameed A."/>
            <person name="Hsu Y.-H."/>
            <person name="Young C.-C."/>
        </authorList>
    </citation>
    <scope>NUCLEOTIDE SEQUENCE [LARGE SCALE GENOMIC DNA]</scope>
    <source>
        <strain evidence="3 4">CC-YHH848</strain>
    </source>
</reference>
<keyword evidence="2" id="KW-0812">Transmembrane</keyword>
<comment type="caution">
    <text evidence="3">The sequence shown here is derived from an EMBL/GenBank/DDBJ whole genome shotgun (WGS) entry which is preliminary data.</text>
</comment>
<dbReference type="RefSeq" id="WP_136385554.1">
    <property type="nucleotide sequence ID" value="NZ_SSOD01000010.1"/>
</dbReference>
<evidence type="ECO:0000313" key="4">
    <source>
        <dbReference type="Proteomes" id="UP000307956"/>
    </source>
</evidence>
<organism evidence="3 4">
    <name type="scientific">Pseudothauera rhizosphaerae</name>
    <dbReference type="NCBI Taxonomy" id="2565932"/>
    <lineage>
        <taxon>Bacteria</taxon>
        <taxon>Pseudomonadati</taxon>
        <taxon>Pseudomonadota</taxon>
        <taxon>Betaproteobacteria</taxon>
        <taxon>Rhodocyclales</taxon>
        <taxon>Zoogloeaceae</taxon>
        <taxon>Pseudothauera</taxon>
    </lineage>
</organism>
<dbReference type="Proteomes" id="UP000307956">
    <property type="component" value="Unassembled WGS sequence"/>
</dbReference>
<dbReference type="OrthoDB" id="8545326at2"/>
<keyword evidence="4" id="KW-1185">Reference proteome</keyword>
<feature type="region of interest" description="Disordered" evidence="1">
    <location>
        <begin position="1"/>
        <end position="20"/>
    </location>
</feature>
<keyword evidence="2" id="KW-1133">Transmembrane helix</keyword>
<name>A0A4S4ALT4_9RHOO</name>
<keyword evidence="2" id="KW-0472">Membrane</keyword>
<evidence type="ECO:0000256" key="1">
    <source>
        <dbReference type="SAM" id="MobiDB-lite"/>
    </source>
</evidence>
<gene>
    <name evidence="3" type="ORF">E6O51_13690</name>
</gene>
<evidence type="ECO:0000256" key="2">
    <source>
        <dbReference type="SAM" id="Phobius"/>
    </source>
</evidence>
<dbReference type="AlphaFoldDB" id="A0A4S4ALT4"/>
<feature type="transmembrane region" description="Helical" evidence="2">
    <location>
        <begin position="34"/>
        <end position="52"/>
    </location>
</feature>
<dbReference type="EMBL" id="SSOD01000010">
    <property type="protein sequence ID" value="THF60520.1"/>
    <property type="molecule type" value="Genomic_DNA"/>
</dbReference>
<sequence length="204" mass="22114">MEHKSPASESAPEPLPLPPRKRGASLARLNEIKLPLWVSLALLVLLLLVFAWKSFSVATVERGVEAERQALIGQRTAAEEEARSAVLRTSDATHALFGTALAWAVRGDMIRNNLDQIDQYFNELVKAERIRLVLLADPAGKVLVSSDRAFVDAPLPPAFPASLLEVPDVTVQPAAAPAERQLVIPIQGLNTRLGTVILVYGMEG</sequence>
<protein>
    <submittedName>
        <fullName evidence="3">Uncharacterized protein</fullName>
    </submittedName>
</protein>
<proteinExistence type="predicted"/>
<accession>A0A4S4ALT4</accession>
<evidence type="ECO:0000313" key="3">
    <source>
        <dbReference type="EMBL" id="THF60520.1"/>
    </source>
</evidence>